<name>A0A381NU48_9ZZZZ</name>
<dbReference type="EMBL" id="UINC01000600">
    <property type="protein sequence ID" value="SUZ58151.1"/>
    <property type="molecule type" value="Genomic_DNA"/>
</dbReference>
<reference evidence="1" key="1">
    <citation type="submission" date="2018-05" db="EMBL/GenBank/DDBJ databases">
        <authorList>
            <person name="Lanie J.A."/>
            <person name="Ng W.-L."/>
            <person name="Kazmierczak K.M."/>
            <person name="Andrzejewski T.M."/>
            <person name="Davidsen T.M."/>
            <person name="Wayne K.J."/>
            <person name="Tettelin H."/>
            <person name="Glass J.I."/>
            <person name="Rusch D."/>
            <person name="Podicherti R."/>
            <person name="Tsui H.-C.T."/>
            <person name="Winkler M.E."/>
        </authorList>
    </citation>
    <scope>NUCLEOTIDE SEQUENCE</scope>
</reference>
<gene>
    <name evidence="1" type="ORF">METZ01_LOCUS11005</name>
</gene>
<evidence type="ECO:0008006" key="2">
    <source>
        <dbReference type="Google" id="ProtNLM"/>
    </source>
</evidence>
<evidence type="ECO:0000313" key="1">
    <source>
        <dbReference type="EMBL" id="SUZ58151.1"/>
    </source>
</evidence>
<protein>
    <recommendedName>
        <fullName evidence="2">Arrestin-like N-terminal domain-containing protein</fullName>
    </recommendedName>
</protein>
<sequence>MRSTFFQQPLEYQLEVEGENWDQGGIIKGKLRVRNMSAAAVNVKTVQIVLAHGLIKAIKEKGEVGWEIQQKRLIAQDISLQPGGEQSSEWSFDLPTDCPITDKQGGLFLLFGDDDVLSAGGRLDLKIQLHPILQSFLQTFTTQFRFLLKYQKRKAEWTEVKLVPPDSREFPNMDYVYCFLKIHQEKLEAHYRFKMKGLGRSGQQMTITKKNREIEQSIPQENYLQPGGFPNRACFRENIDQALNIARPEVIF</sequence>
<dbReference type="AlphaFoldDB" id="A0A381NU48"/>
<proteinExistence type="predicted"/>
<organism evidence="1">
    <name type="scientific">marine metagenome</name>
    <dbReference type="NCBI Taxonomy" id="408172"/>
    <lineage>
        <taxon>unclassified sequences</taxon>
        <taxon>metagenomes</taxon>
        <taxon>ecological metagenomes</taxon>
    </lineage>
</organism>
<accession>A0A381NU48</accession>